<keyword evidence="9" id="KW-0227">DNA damage</keyword>
<dbReference type="InterPro" id="IPR009027">
    <property type="entry name" value="Ribosomal_bL9/RNase_H1_N"/>
</dbReference>
<comment type="caution">
    <text evidence="12">The sequence shown here is derived from an EMBL/GenBank/DDBJ whole genome shotgun (WGS) entry which is preliminary data.</text>
</comment>
<dbReference type="EC" id="5.6.2.3" evidence="9"/>
<dbReference type="InterPro" id="IPR027417">
    <property type="entry name" value="P-loop_NTPase"/>
</dbReference>
<dbReference type="SUPFAM" id="SSF52540">
    <property type="entry name" value="P-loop containing nucleoside triphosphate hydrolases"/>
    <property type="match status" value="2"/>
</dbReference>
<evidence type="ECO:0000256" key="7">
    <source>
        <dbReference type="ARBA" id="ARBA00022801"/>
    </source>
</evidence>
<dbReference type="OrthoDB" id="432234at2759"/>
<dbReference type="FunFam" id="3.40.970.10:FF:000002">
    <property type="entry name" value="Ribonuclease H"/>
    <property type="match status" value="1"/>
</dbReference>
<dbReference type="PANTHER" id="PTHR47642">
    <property type="entry name" value="ATP-DEPENDENT DNA HELICASE"/>
    <property type="match status" value="1"/>
</dbReference>
<keyword evidence="13" id="KW-1185">Reference proteome</keyword>
<keyword evidence="8" id="KW-0460">Magnesium</keyword>
<reference evidence="12" key="2">
    <citation type="submission" date="2020-09" db="EMBL/GenBank/DDBJ databases">
        <title>Reference genome assembly for Australian Ascochyta lentis isolate Al4.</title>
        <authorList>
            <person name="Lee R.C."/>
            <person name="Farfan-Caceres L.M."/>
            <person name="Debler J.W."/>
            <person name="Williams A.H."/>
            <person name="Henares B.M."/>
        </authorList>
    </citation>
    <scope>NUCLEOTIDE SEQUENCE</scope>
    <source>
        <strain evidence="12">Al4</strain>
    </source>
</reference>
<dbReference type="CDD" id="cd18809">
    <property type="entry name" value="SF1_C_RecD"/>
    <property type="match status" value="1"/>
</dbReference>
<dbReference type="InterPro" id="IPR011320">
    <property type="entry name" value="RNase_H1_N"/>
</dbReference>
<dbReference type="InterPro" id="IPR051055">
    <property type="entry name" value="PIF1_helicase"/>
</dbReference>
<organism evidence="12 13">
    <name type="scientific">Ascochyta lentis</name>
    <dbReference type="NCBI Taxonomy" id="205686"/>
    <lineage>
        <taxon>Eukaryota</taxon>
        <taxon>Fungi</taxon>
        <taxon>Dikarya</taxon>
        <taxon>Ascomycota</taxon>
        <taxon>Pezizomycotina</taxon>
        <taxon>Dothideomycetes</taxon>
        <taxon>Pleosporomycetidae</taxon>
        <taxon>Pleosporales</taxon>
        <taxon>Pleosporineae</taxon>
        <taxon>Didymellaceae</taxon>
        <taxon>Ascochyta</taxon>
    </lineage>
</organism>
<comment type="function">
    <text evidence="2">Endonuclease that specifically degrades the RNA of RNA-DNA hybrids.</text>
</comment>
<dbReference type="GO" id="GO:0043139">
    <property type="term" value="F:5'-3' DNA helicase activity"/>
    <property type="evidence" value="ECO:0007669"/>
    <property type="project" value="UniProtKB-EC"/>
</dbReference>
<dbReference type="SMART" id="SM00382">
    <property type="entry name" value="AAA"/>
    <property type="match status" value="1"/>
</dbReference>
<dbReference type="Gene3D" id="3.40.50.300">
    <property type="entry name" value="P-loop containing nucleotide triphosphate hydrolases"/>
    <property type="match status" value="2"/>
</dbReference>
<comment type="similarity">
    <text evidence="9">Belongs to the helicase family.</text>
</comment>
<sequence length="895" mass="101365">MGSHEDVVPYYQDSWRSRNTHHAPSATPDTTPWTYYQPLKREQDAIHYGGYDEYSNHDLMQNEQGQRSANRYQPTYRTTPPIHEAQQPSHLPGAAQYLQRRERQNGSVTDLAHNHANIPSGSVAQRKRIHSSHFEPELSATASYLQPSHMTADPATTSMDSEPPTSSQASPKRFVQASGPPRGTQHAPFEIPSSPEPEPKRRKTANSPQASRPNQHEKPRPTEPMSYDGFSRQEITKMLAESTDVKPKKVRYYAVAVGRNPGVYKDWPTAEALIKGFPGAKHKKFKTEHEASAYVEKYREHLERVSRLMSTDRPELYNVPSYMMWPSEPRAPTANLSQYALGSYETMPDGTLSLHQVDTPFPQMERNLAEEDRDFIPLNDGPKLVPEQQQVVDLILQGHNVFYTGSAGCGKSTILQAFVKQLEAKGKRVKIVAPTNLAALNVGGQTTWTFAGWTPDSMKMRIDKLMEKSRGKESYKKFDKTDVLVIDEISMIENLQFERLNMIMKASRGDKYGGGAFGGVQLVVTGDFYQLAPVKPFSRCMCGWELEKDNKNNPKEYKCENRDCREHTFYDIDKWAFRSNAWEECKFKHVNLTQIHRQSDMMFKSILNRIRTDGKILKPHANVLLNHTSETEGAIMLFARRFDVDRVNSENIAKIQSEPRIYKCLDDFYWPENHRSDKTLEKNTYRLPDGSLSALKEHRFDTQVQLKQDQRVVLQANIDPPSGLVNGAQGTIIEFKPYEESTLPKAPANKNESGDLRGDHAAYREAQIKSFANANGHQAWPVVQFTNGVKRTIYADCTVNVLGNDEPHCKLSRTQIPLAAGYAITVHKSQGMTLDRVTVNLARAFEPSQIYVALSRARSLKGLTVTALPRFDLGGANAQVKEFMETHVIKKKPEP</sequence>
<dbReference type="Gene3D" id="3.40.970.10">
    <property type="entry name" value="Ribonuclease H1, N-terminal domain"/>
    <property type="match status" value="1"/>
</dbReference>
<feature type="compositionally biased region" description="Polar residues" evidence="10">
    <location>
        <begin position="141"/>
        <end position="170"/>
    </location>
</feature>
<dbReference type="GO" id="GO:0005524">
    <property type="term" value="F:ATP binding"/>
    <property type="evidence" value="ECO:0007669"/>
    <property type="project" value="UniProtKB-KW"/>
</dbReference>
<dbReference type="GO" id="GO:0016787">
    <property type="term" value="F:hydrolase activity"/>
    <property type="evidence" value="ECO:0007669"/>
    <property type="project" value="UniProtKB-KW"/>
</dbReference>
<proteinExistence type="inferred from homology"/>
<evidence type="ECO:0000313" key="12">
    <source>
        <dbReference type="EMBL" id="KAF9698916.1"/>
    </source>
</evidence>
<dbReference type="InterPro" id="IPR003593">
    <property type="entry name" value="AAA+_ATPase"/>
</dbReference>
<evidence type="ECO:0000256" key="6">
    <source>
        <dbReference type="ARBA" id="ARBA00022759"/>
    </source>
</evidence>
<dbReference type="Proteomes" id="UP000651452">
    <property type="component" value="Unassembled WGS sequence"/>
</dbReference>
<keyword evidence="6" id="KW-0255">Endonuclease</keyword>
<keyword evidence="9" id="KW-0347">Helicase</keyword>
<comment type="cofactor">
    <cofactor evidence="1 9">
        <name>Mg(2+)</name>
        <dbReference type="ChEBI" id="CHEBI:18420"/>
    </cofactor>
</comment>
<evidence type="ECO:0000256" key="10">
    <source>
        <dbReference type="SAM" id="MobiDB-lite"/>
    </source>
</evidence>
<keyword evidence="4" id="KW-0540">Nuclease</keyword>
<dbReference type="SUPFAM" id="SSF55658">
    <property type="entry name" value="L9 N-domain-like"/>
    <property type="match status" value="1"/>
</dbReference>
<evidence type="ECO:0000256" key="3">
    <source>
        <dbReference type="ARBA" id="ARBA00005300"/>
    </source>
</evidence>
<keyword evidence="9" id="KW-0547">Nucleotide-binding</keyword>
<evidence type="ECO:0000259" key="11">
    <source>
        <dbReference type="SMART" id="SM00382"/>
    </source>
</evidence>
<evidence type="ECO:0000256" key="5">
    <source>
        <dbReference type="ARBA" id="ARBA00022723"/>
    </source>
</evidence>
<dbReference type="Pfam" id="PF05970">
    <property type="entry name" value="PIF1"/>
    <property type="match status" value="1"/>
</dbReference>
<dbReference type="GO" id="GO:0004519">
    <property type="term" value="F:endonuclease activity"/>
    <property type="evidence" value="ECO:0007669"/>
    <property type="project" value="UniProtKB-KW"/>
</dbReference>
<feature type="region of interest" description="Disordered" evidence="10">
    <location>
        <begin position="141"/>
        <end position="228"/>
    </location>
</feature>
<keyword evidence="7 9" id="KW-0378">Hydrolase</keyword>
<dbReference type="InterPro" id="IPR037056">
    <property type="entry name" value="RNase_H1_N_sf"/>
</dbReference>
<accession>A0A8H7MFP5</accession>
<evidence type="ECO:0000256" key="1">
    <source>
        <dbReference type="ARBA" id="ARBA00001946"/>
    </source>
</evidence>
<feature type="domain" description="AAA+ ATPase" evidence="11">
    <location>
        <begin position="397"/>
        <end position="548"/>
    </location>
</feature>
<keyword evidence="9" id="KW-0067">ATP-binding</keyword>
<gene>
    <name evidence="12" type="ORF">EKO04_002875</name>
</gene>
<evidence type="ECO:0000313" key="13">
    <source>
        <dbReference type="Proteomes" id="UP000651452"/>
    </source>
</evidence>
<dbReference type="GO" id="GO:0000723">
    <property type="term" value="P:telomere maintenance"/>
    <property type="evidence" value="ECO:0007669"/>
    <property type="project" value="InterPro"/>
</dbReference>
<comment type="catalytic activity">
    <reaction evidence="9">
        <text>ATP + H2O = ADP + phosphate + H(+)</text>
        <dbReference type="Rhea" id="RHEA:13065"/>
        <dbReference type="ChEBI" id="CHEBI:15377"/>
        <dbReference type="ChEBI" id="CHEBI:15378"/>
        <dbReference type="ChEBI" id="CHEBI:30616"/>
        <dbReference type="ChEBI" id="CHEBI:43474"/>
        <dbReference type="ChEBI" id="CHEBI:456216"/>
        <dbReference type="EC" id="5.6.2.3"/>
    </reaction>
</comment>
<evidence type="ECO:0000256" key="8">
    <source>
        <dbReference type="ARBA" id="ARBA00022842"/>
    </source>
</evidence>
<evidence type="ECO:0000256" key="2">
    <source>
        <dbReference type="ARBA" id="ARBA00004065"/>
    </source>
</evidence>
<keyword evidence="5" id="KW-0479">Metal-binding</keyword>
<dbReference type="PANTHER" id="PTHR47642:SF5">
    <property type="entry name" value="ATP-DEPENDENT DNA HELICASE"/>
    <property type="match status" value="1"/>
</dbReference>
<dbReference type="GO" id="GO:0006310">
    <property type="term" value="P:DNA recombination"/>
    <property type="evidence" value="ECO:0007669"/>
    <property type="project" value="UniProtKB-KW"/>
</dbReference>
<name>A0A8H7MFP5_9PLEO</name>
<reference evidence="12" key="1">
    <citation type="submission" date="2018-12" db="EMBL/GenBank/DDBJ databases">
        <authorList>
            <person name="Syme R.A."/>
            <person name="Farfan-Caceres L."/>
            <person name="Lichtenzveig J."/>
        </authorList>
    </citation>
    <scope>NUCLEOTIDE SEQUENCE</scope>
    <source>
        <strain evidence="12">Al4</strain>
    </source>
</reference>
<dbReference type="InterPro" id="IPR010285">
    <property type="entry name" value="DNA_helicase_pif1-like_DEAD"/>
</dbReference>
<dbReference type="GO" id="GO:0006281">
    <property type="term" value="P:DNA repair"/>
    <property type="evidence" value="ECO:0007669"/>
    <property type="project" value="UniProtKB-KW"/>
</dbReference>
<dbReference type="EMBL" id="RZGK01000005">
    <property type="protein sequence ID" value="KAF9698916.1"/>
    <property type="molecule type" value="Genomic_DNA"/>
</dbReference>
<evidence type="ECO:0000256" key="9">
    <source>
        <dbReference type="RuleBase" id="RU363044"/>
    </source>
</evidence>
<comment type="similarity">
    <text evidence="3">Belongs to the RNase H family.</text>
</comment>
<keyword evidence="9" id="KW-0234">DNA repair</keyword>
<dbReference type="GO" id="GO:0046872">
    <property type="term" value="F:metal ion binding"/>
    <property type="evidence" value="ECO:0007669"/>
    <property type="project" value="UniProtKB-KW"/>
</dbReference>
<protein>
    <recommendedName>
        <fullName evidence="9">ATP-dependent DNA helicase</fullName>
        <ecNumber evidence="9">5.6.2.3</ecNumber>
    </recommendedName>
</protein>
<dbReference type="AlphaFoldDB" id="A0A8H7MFP5"/>
<evidence type="ECO:0000256" key="4">
    <source>
        <dbReference type="ARBA" id="ARBA00022722"/>
    </source>
</evidence>
<dbReference type="Pfam" id="PF01693">
    <property type="entry name" value="Cauli_VI"/>
    <property type="match status" value="1"/>
</dbReference>
<keyword evidence="9" id="KW-0233">DNA recombination</keyword>